<dbReference type="Pfam" id="PF12728">
    <property type="entry name" value="HTH_17"/>
    <property type="match status" value="1"/>
</dbReference>
<gene>
    <name evidence="2" type="ORF">A3A02_03445</name>
</gene>
<dbReference type="EMBL" id="MHIM01000027">
    <property type="protein sequence ID" value="OGY51988.1"/>
    <property type="molecule type" value="Genomic_DNA"/>
</dbReference>
<dbReference type="InterPro" id="IPR010093">
    <property type="entry name" value="SinI_DNA-bd"/>
</dbReference>
<evidence type="ECO:0000259" key="1">
    <source>
        <dbReference type="Pfam" id="PF12728"/>
    </source>
</evidence>
<dbReference type="InterPro" id="IPR009061">
    <property type="entry name" value="DNA-bd_dom_put_sf"/>
</dbReference>
<evidence type="ECO:0000313" key="3">
    <source>
        <dbReference type="Proteomes" id="UP000177376"/>
    </source>
</evidence>
<proteinExistence type="predicted"/>
<dbReference type="Proteomes" id="UP000177376">
    <property type="component" value="Unassembled WGS sequence"/>
</dbReference>
<sequence>MAKSPKKKDKMPELITLQEACDILKCHPNTLRQWDNKGILVAVRFGERKDRRYKKDDIMKFLNQKKR</sequence>
<dbReference type="Gene3D" id="1.10.1660.10">
    <property type="match status" value="1"/>
</dbReference>
<evidence type="ECO:0000313" key="2">
    <source>
        <dbReference type="EMBL" id="OGY51988.1"/>
    </source>
</evidence>
<reference evidence="2 3" key="1">
    <citation type="journal article" date="2016" name="Nat. Commun.">
        <title>Thousands of microbial genomes shed light on interconnected biogeochemical processes in an aquifer system.</title>
        <authorList>
            <person name="Anantharaman K."/>
            <person name="Brown C.T."/>
            <person name="Hug L.A."/>
            <person name="Sharon I."/>
            <person name="Castelle C.J."/>
            <person name="Probst A.J."/>
            <person name="Thomas B.C."/>
            <person name="Singh A."/>
            <person name="Wilkins M.J."/>
            <person name="Karaoz U."/>
            <person name="Brodie E.L."/>
            <person name="Williams K.H."/>
            <person name="Hubbard S.S."/>
            <person name="Banfield J.F."/>
        </authorList>
    </citation>
    <scope>NUCLEOTIDE SEQUENCE [LARGE SCALE GENOMIC DNA]</scope>
</reference>
<dbReference type="AlphaFoldDB" id="A0A1G1YI05"/>
<dbReference type="SUPFAM" id="SSF46955">
    <property type="entry name" value="Putative DNA-binding domain"/>
    <property type="match status" value="1"/>
</dbReference>
<dbReference type="GO" id="GO:0003677">
    <property type="term" value="F:DNA binding"/>
    <property type="evidence" value="ECO:0007669"/>
    <property type="project" value="InterPro"/>
</dbReference>
<dbReference type="InterPro" id="IPR041657">
    <property type="entry name" value="HTH_17"/>
</dbReference>
<feature type="domain" description="Helix-turn-helix" evidence="1">
    <location>
        <begin position="15"/>
        <end position="65"/>
    </location>
</feature>
<name>A0A1G1YI05_9BACT</name>
<comment type="caution">
    <text evidence="2">The sequence shown here is derived from an EMBL/GenBank/DDBJ whole genome shotgun (WGS) entry which is preliminary data.</text>
</comment>
<protein>
    <recommendedName>
        <fullName evidence="1">Helix-turn-helix domain-containing protein</fullName>
    </recommendedName>
</protein>
<accession>A0A1G1YI05</accession>
<dbReference type="NCBIfam" id="TIGR01764">
    <property type="entry name" value="excise"/>
    <property type="match status" value="1"/>
</dbReference>
<organism evidence="2 3">
    <name type="scientific">Candidatus Buchananbacteria bacterium RIFCSPLOWO2_01_FULL_39_33</name>
    <dbReference type="NCBI Taxonomy" id="1797543"/>
    <lineage>
        <taxon>Bacteria</taxon>
        <taxon>Candidatus Buchananiibacteriota</taxon>
    </lineage>
</organism>